<evidence type="ECO:0000313" key="5">
    <source>
        <dbReference type="EMBL" id="EED12396.1"/>
    </source>
</evidence>
<dbReference type="Gene3D" id="2.130.10.10">
    <property type="entry name" value="YVTN repeat-like/Quinoprotein amine dehydrogenase"/>
    <property type="match status" value="1"/>
</dbReference>
<dbReference type="GeneID" id="8100155"/>
<dbReference type="Proteomes" id="UP000001745">
    <property type="component" value="Unassembled WGS sequence"/>
</dbReference>
<keyword evidence="6" id="KW-1185">Reference proteome</keyword>
<dbReference type="InterPro" id="IPR036322">
    <property type="entry name" value="WD40_repeat_dom_sf"/>
</dbReference>
<dbReference type="InterPro" id="IPR052415">
    <property type="entry name" value="Diphthine_MTase"/>
</dbReference>
<dbReference type="STRING" id="441959.B8MTJ0"/>
<dbReference type="InParanoid" id="B8MTJ0"/>
<name>B8MTJ0_TALSN</name>
<feature type="compositionally biased region" description="Basic and acidic residues" evidence="4">
    <location>
        <begin position="46"/>
        <end position="56"/>
    </location>
</feature>
<dbReference type="HOGENOM" id="CLU_036100_1_0_1"/>
<dbReference type="OMA" id="LDMKWLP"/>
<keyword evidence="1" id="KW-0853">WD repeat</keyword>
<organism evidence="5 6">
    <name type="scientific">Talaromyces stipitatus (strain ATCC 10500 / CBS 375.48 / QM 6759 / NRRL 1006)</name>
    <name type="common">Penicillium stipitatum</name>
    <dbReference type="NCBI Taxonomy" id="441959"/>
    <lineage>
        <taxon>Eukaryota</taxon>
        <taxon>Fungi</taxon>
        <taxon>Dikarya</taxon>
        <taxon>Ascomycota</taxon>
        <taxon>Pezizomycotina</taxon>
        <taxon>Eurotiomycetes</taxon>
        <taxon>Eurotiomycetidae</taxon>
        <taxon>Eurotiales</taxon>
        <taxon>Trichocomaceae</taxon>
        <taxon>Talaromyces</taxon>
        <taxon>Talaromyces sect. Talaromyces</taxon>
    </lineage>
</organism>
<dbReference type="RefSeq" id="XP_002488050.1">
    <property type="nucleotide sequence ID" value="XM_002488005.1"/>
</dbReference>
<proteinExistence type="predicted"/>
<sequence>MTEVIQPKTVSSLVTEFLDQPPSCLEFCPKDPNYFVVGTYLLQEHKEPAEEKKSGEGEEEGDEGTAPSSVKQTKTGSLQLWHLDITAPKLQHKQTVPLSHAVFDLKFHPFRHHILGIAGSNGSISIYSVLSEDGNNYNIGIQHIWTTSAEHANNSTLYFTWFPQDWFPLQTSPYTDGFAASFANGTTRIYLLDAERENRHDIAQNKGNYNFIVKEHLPERRKNIEPWFIALAKYRNPSVMGGSESFMFTGDDMGNLWTQSFTYPEDRNSSGDLEEDFMICDYRDTDDEGLRHTAGVTAILPLPTVGMVKKMPILLTGSYDEYIRVYHATFRGAILAQKRLGGGVWRLQLIGDPTTTHTTTGASTITEVQFLVLASCMHAGTRIVKVNWKRPQVGANELGSWDIEILAQFTENESMNYASGIWKGGETSATTGRELVGVSSSFYDKRLCLWKIQI</sequence>
<dbReference type="PANTHER" id="PTHR46042">
    <property type="entry name" value="DIPHTHINE METHYLTRANSFERASE"/>
    <property type="match status" value="1"/>
</dbReference>
<dbReference type="GO" id="GO:0061685">
    <property type="term" value="F:diphthine methylesterase activity"/>
    <property type="evidence" value="ECO:0007669"/>
    <property type="project" value="TreeGrafter"/>
</dbReference>
<dbReference type="PhylomeDB" id="B8MTJ0"/>
<dbReference type="OrthoDB" id="1930760at2759"/>
<evidence type="ECO:0008006" key="7">
    <source>
        <dbReference type="Google" id="ProtNLM"/>
    </source>
</evidence>
<dbReference type="SUPFAM" id="SSF50978">
    <property type="entry name" value="WD40 repeat-like"/>
    <property type="match status" value="1"/>
</dbReference>
<evidence type="ECO:0000256" key="2">
    <source>
        <dbReference type="ARBA" id="ARBA00022737"/>
    </source>
</evidence>
<dbReference type="AlphaFoldDB" id="B8MTJ0"/>
<reference evidence="6" key="1">
    <citation type="journal article" date="2015" name="Genome Announc.">
        <title>Genome sequence of the AIDS-associated pathogen Penicillium marneffei (ATCC18224) and its near taxonomic relative Talaromyces stipitatus (ATCC10500).</title>
        <authorList>
            <person name="Nierman W.C."/>
            <person name="Fedorova-Abrams N.D."/>
            <person name="Andrianopoulos A."/>
        </authorList>
    </citation>
    <scope>NUCLEOTIDE SEQUENCE [LARGE SCALE GENOMIC DNA]</scope>
    <source>
        <strain evidence="6">ATCC 10500 / CBS 375.48 / QM 6759 / NRRL 1006</strain>
    </source>
</reference>
<evidence type="ECO:0000256" key="1">
    <source>
        <dbReference type="ARBA" id="ARBA00022574"/>
    </source>
</evidence>
<evidence type="ECO:0000313" key="6">
    <source>
        <dbReference type="Proteomes" id="UP000001745"/>
    </source>
</evidence>
<dbReference type="eggNOG" id="KOG0280">
    <property type="taxonomic scope" value="Eukaryota"/>
</dbReference>
<evidence type="ECO:0000256" key="4">
    <source>
        <dbReference type="SAM" id="MobiDB-lite"/>
    </source>
</evidence>
<protein>
    <recommendedName>
        <fullName evidence="7">WD repeat protein</fullName>
    </recommendedName>
</protein>
<accession>B8MTJ0</accession>
<feature type="region of interest" description="Disordered" evidence="4">
    <location>
        <begin position="46"/>
        <end position="73"/>
    </location>
</feature>
<keyword evidence="2" id="KW-0677">Repeat</keyword>
<dbReference type="PANTHER" id="PTHR46042:SF1">
    <property type="entry name" value="DIPHTHINE METHYLTRANSFERASE"/>
    <property type="match status" value="1"/>
</dbReference>
<dbReference type="GO" id="GO:0017183">
    <property type="term" value="P:protein histidyl modification to diphthamide"/>
    <property type="evidence" value="ECO:0007669"/>
    <property type="project" value="TreeGrafter"/>
</dbReference>
<dbReference type="GO" id="GO:0005737">
    <property type="term" value="C:cytoplasm"/>
    <property type="evidence" value="ECO:0007669"/>
    <property type="project" value="TreeGrafter"/>
</dbReference>
<gene>
    <name evidence="5" type="ORF">TSTA_004440</name>
</gene>
<comment type="pathway">
    <text evidence="3">Protein modification.</text>
</comment>
<evidence type="ECO:0000256" key="3">
    <source>
        <dbReference type="ARBA" id="ARBA00043952"/>
    </source>
</evidence>
<dbReference type="InterPro" id="IPR015943">
    <property type="entry name" value="WD40/YVTN_repeat-like_dom_sf"/>
</dbReference>
<dbReference type="VEuPathDB" id="FungiDB:TSTA_004440"/>
<dbReference type="EMBL" id="EQ962660">
    <property type="protein sequence ID" value="EED12396.1"/>
    <property type="molecule type" value="Genomic_DNA"/>
</dbReference>